<dbReference type="Proteomes" id="UP000515124">
    <property type="component" value="Unplaced"/>
</dbReference>
<reference evidence="3" key="1">
    <citation type="submission" date="2025-08" db="UniProtKB">
        <authorList>
            <consortium name="RefSeq"/>
        </authorList>
    </citation>
    <scope>IDENTIFICATION</scope>
</reference>
<sequence>MSWIRSAVSKAVEAGNKNNLTRTVKNYADSVVQHAGQAVAEGAKRFQDRMGARSFKSVKKSIQRLEEAAVSCGGAERLEILRRWVIMLREVERLKLSPGSVEEKDNAVEQPTASEDANDIRRRISLVLYYDSDVGGEPMTFREVFLQSQALEGITLSMILEGPNDEEVALLMEMFRLCLTGGKEVHNAIVSSIQDLEKAFSSYEDEVLVKREELLQFAQGAITGLKINADVIRIDEEVSSLRKKLDTTTTPLKPSTEGHDKASEETKLETIEALKEALAQVRACSRLEGLLLKKKLLNNGDSAEIHAQKCHAVLVTVKLQSWAKKFLLTCLNVSCYRIDEEVSSLRKKLDTTTTPLKPSTEGHDKASEETKLETIEALKEALAQVRACSRLEGLLLKKKLLNNGDSPEIHAQKVDKLKVLSESLASSSAKAENRISDHRLQKEEALKVRVARASEVSEREKVSANGRDTVCLSVCLSIYNSFDTLEAHLLSFMQKELGPSISRIGKFVENLKNLSEGSRMASTAESEGSKVLNPINNLEEEYLDHETKIITTFSVVDNIKEQFYGPRAEISRKDDPRVKELFDDIEKLREQFEAIERPNLQLENPTPKSETKPQSGPFTLPTESTGAQKADTDKHPGSGAVKAEQMHDTEAELAKLESEFGKVGQDYSAEEIGDWEFDELERELRSGDSSTAK</sequence>
<feature type="region of interest" description="Disordered" evidence="1">
    <location>
        <begin position="594"/>
        <end position="647"/>
    </location>
</feature>
<protein>
    <submittedName>
        <fullName evidence="3">Uncharacterized protein LOC110756580</fullName>
    </submittedName>
</protein>
<dbReference type="PANTHER" id="PTHR34121:SF1">
    <property type="entry name" value="FILAMIN-A-INTERACTING PROTEIN 1"/>
    <property type="match status" value="1"/>
</dbReference>
<evidence type="ECO:0000313" key="2">
    <source>
        <dbReference type="Proteomes" id="UP000515124"/>
    </source>
</evidence>
<feature type="region of interest" description="Disordered" evidence="1">
    <location>
        <begin position="670"/>
        <end position="693"/>
    </location>
</feature>
<feature type="compositionally biased region" description="Basic and acidic residues" evidence="1">
    <location>
        <begin position="256"/>
        <end position="265"/>
    </location>
</feature>
<accession>A0A6P5SCV1</accession>
<feature type="compositionally biased region" description="Basic and acidic residues" evidence="1">
    <location>
        <begin position="360"/>
        <end position="369"/>
    </location>
</feature>
<evidence type="ECO:0000313" key="3">
    <source>
        <dbReference type="RefSeq" id="XP_021813709.1"/>
    </source>
</evidence>
<dbReference type="PANTHER" id="PTHR34121">
    <property type="entry name" value="MYOSIN-11"/>
    <property type="match status" value="1"/>
</dbReference>
<dbReference type="GeneID" id="110756580"/>
<feature type="region of interest" description="Disordered" evidence="1">
    <location>
        <begin position="348"/>
        <end position="369"/>
    </location>
</feature>
<organism evidence="2 3">
    <name type="scientific">Prunus avium</name>
    <name type="common">Cherry</name>
    <name type="synonym">Cerasus avium</name>
    <dbReference type="NCBI Taxonomy" id="42229"/>
    <lineage>
        <taxon>Eukaryota</taxon>
        <taxon>Viridiplantae</taxon>
        <taxon>Streptophyta</taxon>
        <taxon>Embryophyta</taxon>
        <taxon>Tracheophyta</taxon>
        <taxon>Spermatophyta</taxon>
        <taxon>Magnoliopsida</taxon>
        <taxon>eudicotyledons</taxon>
        <taxon>Gunneridae</taxon>
        <taxon>Pentapetalae</taxon>
        <taxon>rosids</taxon>
        <taxon>fabids</taxon>
        <taxon>Rosales</taxon>
        <taxon>Rosaceae</taxon>
        <taxon>Amygdaloideae</taxon>
        <taxon>Amygdaleae</taxon>
        <taxon>Prunus</taxon>
    </lineage>
</organism>
<feature type="compositionally biased region" description="Polar residues" evidence="1">
    <location>
        <begin position="601"/>
        <end position="627"/>
    </location>
</feature>
<dbReference type="RefSeq" id="XP_021813709.1">
    <property type="nucleotide sequence ID" value="XM_021958017.1"/>
</dbReference>
<keyword evidence="2" id="KW-1185">Reference proteome</keyword>
<feature type="region of interest" description="Disordered" evidence="1">
    <location>
        <begin position="245"/>
        <end position="265"/>
    </location>
</feature>
<feature type="compositionally biased region" description="Acidic residues" evidence="1">
    <location>
        <begin position="670"/>
        <end position="681"/>
    </location>
</feature>
<dbReference type="AlphaFoldDB" id="A0A6P5SCV1"/>
<name>A0A6P5SCV1_PRUAV</name>
<evidence type="ECO:0000256" key="1">
    <source>
        <dbReference type="SAM" id="MobiDB-lite"/>
    </source>
</evidence>
<gene>
    <name evidence="3" type="primary">LOC110756580</name>
</gene>
<dbReference type="KEGG" id="pavi:110756580"/>
<proteinExistence type="predicted"/>